<organism evidence="8 9">
    <name type="scientific">Actinomadura nitritigenes</name>
    <dbReference type="NCBI Taxonomy" id="134602"/>
    <lineage>
        <taxon>Bacteria</taxon>
        <taxon>Bacillati</taxon>
        <taxon>Actinomycetota</taxon>
        <taxon>Actinomycetes</taxon>
        <taxon>Streptosporangiales</taxon>
        <taxon>Thermomonosporaceae</taxon>
        <taxon>Actinomadura</taxon>
    </lineage>
</organism>
<dbReference type="Proteomes" id="UP000666915">
    <property type="component" value="Unassembled WGS sequence"/>
</dbReference>
<dbReference type="PANTHER" id="PTHR45436">
    <property type="entry name" value="SENSOR HISTIDINE KINASE YKOH"/>
    <property type="match status" value="1"/>
</dbReference>
<protein>
    <recommendedName>
        <fullName evidence="2">histidine kinase</fullName>
        <ecNumber evidence="2">2.7.13.3</ecNumber>
    </recommendedName>
</protein>
<dbReference type="PROSITE" id="PS50906">
    <property type="entry name" value="NIT"/>
    <property type="match status" value="1"/>
</dbReference>
<keyword evidence="3" id="KW-0597">Phosphoprotein</keyword>
<evidence type="ECO:0000256" key="2">
    <source>
        <dbReference type="ARBA" id="ARBA00012438"/>
    </source>
</evidence>
<dbReference type="InterPro" id="IPR036890">
    <property type="entry name" value="HATPase_C_sf"/>
</dbReference>
<keyword evidence="5" id="KW-0418">Kinase</keyword>
<name>A0ABS3R450_9ACTN</name>
<accession>A0ABS3R450</accession>
<feature type="compositionally biased region" description="Gly residues" evidence="6">
    <location>
        <begin position="281"/>
        <end position="296"/>
    </location>
</feature>
<dbReference type="EC" id="2.7.13.3" evidence="2"/>
<dbReference type="InterPro" id="IPR003594">
    <property type="entry name" value="HATPase_dom"/>
</dbReference>
<reference evidence="8 9" key="1">
    <citation type="submission" date="2021-03" db="EMBL/GenBank/DDBJ databases">
        <authorList>
            <person name="Kanchanasin P."/>
            <person name="Saeng-In P."/>
            <person name="Phongsopitanun W."/>
            <person name="Yuki M."/>
            <person name="Kudo T."/>
            <person name="Ohkuma M."/>
            <person name="Tanasupawat S."/>
        </authorList>
    </citation>
    <scope>NUCLEOTIDE SEQUENCE [LARGE SCALE GENOMIC DNA]</scope>
    <source>
        <strain evidence="8 9">L46</strain>
    </source>
</reference>
<proteinExistence type="predicted"/>
<dbReference type="Pfam" id="PF08376">
    <property type="entry name" value="NIT"/>
    <property type="match status" value="1"/>
</dbReference>
<evidence type="ECO:0000313" key="9">
    <source>
        <dbReference type="Proteomes" id="UP000666915"/>
    </source>
</evidence>
<dbReference type="RefSeq" id="WP_208269506.1">
    <property type="nucleotide sequence ID" value="NZ_BAAAGM010000013.1"/>
</dbReference>
<evidence type="ECO:0000259" key="7">
    <source>
        <dbReference type="PROSITE" id="PS50906"/>
    </source>
</evidence>
<keyword evidence="4" id="KW-0808">Transferase</keyword>
<evidence type="ECO:0000256" key="5">
    <source>
        <dbReference type="ARBA" id="ARBA00022777"/>
    </source>
</evidence>
<dbReference type="InterPro" id="IPR050428">
    <property type="entry name" value="TCS_sensor_his_kinase"/>
</dbReference>
<feature type="compositionally biased region" description="Basic and acidic residues" evidence="6">
    <location>
        <begin position="724"/>
        <end position="787"/>
    </location>
</feature>
<comment type="catalytic activity">
    <reaction evidence="1">
        <text>ATP + protein L-histidine = ADP + protein N-phospho-L-histidine.</text>
        <dbReference type="EC" id="2.7.13.3"/>
    </reaction>
</comment>
<keyword evidence="9" id="KW-1185">Reference proteome</keyword>
<dbReference type="EMBL" id="JAGEOK010000017">
    <property type="protein sequence ID" value="MBO2441041.1"/>
    <property type="molecule type" value="Genomic_DNA"/>
</dbReference>
<feature type="region of interest" description="Disordered" evidence="6">
    <location>
        <begin position="715"/>
        <end position="948"/>
    </location>
</feature>
<gene>
    <name evidence="8" type="ORF">J4557_26300</name>
</gene>
<dbReference type="SMART" id="SM00387">
    <property type="entry name" value="HATPase_c"/>
    <property type="match status" value="1"/>
</dbReference>
<dbReference type="Pfam" id="PF02518">
    <property type="entry name" value="HATPase_c"/>
    <property type="match status" value="1"/>
</dbReference>
<evidence type="ECO:0000256" key="6">
    <source>
        <dbReference type="SAM" id="MobiDB-lite"/>
    </source>
</evidence>
<comment type="caution">
    <text evidence="8">The sequence shown here is derived from an EMBL/GenBank/DDBJ whole genome shotgun (WGS) entry which is preliminary data.</text>
</comment>
<feature type="compositionally biased region" description="Basic and acidic residues" evidence="6">
    <location>
        <begin position="933"/>
        <end position="942"/>
    </location>
</feature>
<evidence type="ECO:0000256" key="3">
    <source>
        <dbReference type="ARBA" id="ARBA00022553"/>
    </source>
</evidence>
<evidence type="ECO:0000313" key="8">
    <source>
        <dbReference type="EMBL" id="MBO2441041.1"/>
    </source>
</evidence>
<feature type="region of interest" description="Disordered" evidence="6">
    <location>
        <begin position="263"/>
        <end position="304"/>
    </location>
</feature>
<feature type="compositionally biased region" description="Low complexity" evidence="6">
    <location>
        <begin position="866"/>
        <end position="892"/>
    </location>
</feature>
<dbReference type="PANTHER" id="PTHR45436:SF5">
    <property type="entry name" value="SENSOR HISTIDINE KINASE TRCS"/>
    <property type="match status" value="1"/>
</dbReference>
<dbReference type="InterPro" id="IPR013587">
    <property type="entry name" value="Nitrate/nitrite_sensing"/>
</dbReference>
<evidence type="ECO:0000256" key="1">
    <source>
        <dbReference type="ARBA" id="ARBA00000085"/>
    </source>
</evidence>
<sequence>MASRFSSIRARITLLVLVPLLALAALWMFLTGITYGDAHQLLQSRKFQQEAVLPTQRLMNALQKERRLSMAEAGSPRSVNPDVLRTQRQVTDGAVRELRKGFGDGALRGSILPGVVKRMDDLLARLGTLETTRRGVDDRASGRADVLADYSGIIDAGFAIYSATTPANGTITADARTLTSVGRGREFLSREDALLTGALSAGHLSAAERGEFAQLVGAQRMAYADNVPNLPPADRGRYERLTATPQFTQLRKLEDEVIRGTDQVRTVSKKKQAQGRTTTGTGQGAASGAGARGGTAAGTSRAARVPVVDPSQWRTVADDADEDLYRFENRTLDDITGRAQHIAVGVFVRLGVAGGLGLVAVVLSAMIAIRVSRRLLRECRTLAGAVVDFTRKRLPLLAEQVRAGRPAEPEPEPAVDFRIREIRQIADSFDRAREAVLVAAAGEVAARRGISEVFVNLARRNQALLHRQLSLLDTMERRTEDPSELSDLFRLDHLATRMRRHAEGLVILAGKTAGRGWRRPVPLVDVVRGAVAEVEDYPRVRVQPLPRIALLGSAVADVIHLLAEVVENATTFSPPQSPVRVSGHPVANGFAIEVEDRGLGMTEEALRTANARLDDPPEFDPSDSAQLGLFVVARLAERHDIKVTLRQSPYGGTTAIALIPGSLIVDTAEQEPPARRNTGPMRLPAAPAGALSAPARPAVEQGGVVRLVAEAEPLRGGLVTGESPRTEPAKAEPTKSEPAKSEPARSEPVRAEPVRAESGRPERGRPEQARDETSRLTPLPERRRAGADRPQPAPEPAPAADAEPAPPPADGELPKRRKQTHLAPQLKERVDAHLAARGQAPPPAAATPPARQETAQEPPRPEPSMPLAAPVPADAAPPGDAGALPGDGTAPPDDVPDAARSPENMRSMMSAMQRGWQRGRREAADAEAQAPPGRDDHPNRGDQEDDAP</sequence>
<dbReference type="Gene3D" id="3.30.565.10">
    <property type="entry name" value="Histidine kinase-like ATPase, C-terminal domain"/>
    <property type="match status" value="1"/>
</dbReference>
<evidence type="ECO:0000256" key="4">
    <source>
        <dbReference type="ARBA" id="ARBA00022679"/>
    </source>
</evidence>
<dbReference type="SUPFAM" id="SSF55874">
    <property type="entry name" value="ATPase domain of HSP90 chaperone/DNA topoisomerase II/histidine kinase"/>
    <property type="match status" value="1"/>
</dbReference>
<dbReference type="InterPro" id="IPR010910">
    <property type="entry name" value="Nitrate/nitrite_sensing_bac"/>
</dbReference>
<feature type="domain" description="NIT" evidence="7">
    <location>
        <begin position="53"/>
        <end position="342"/>
    </location>
</feature>